<protein>
    <recommendedName>
        <fullName evidence="2">Reverse transcriptase domain-containing protein</fullName>
    </recommendedName>
</protein>
<dbReference type="AlphaFoldDB" id="A0A6L2LYQ8"/>
<evidence type="ECO:0000313" key="1">
    <source>
        <dbReference type="EMBL" id="GEU66906.1"/>
    </source>
</evidence>
<evidence type="ECO:0008006" key="2">
    <source>
        <dbReference type="Google" id="ProtNLM"/>
    </source>
</evidence>
<organism evidence="1">
    <name type="scientific">Tanacetum cinerariifolium</name>
    <name type="common">Dalmatian daisy</name>
    <name type="synonym">Chrysanthemum cinerariifolium</name>
    <dbReference type="NCBI Taxonomy" id="118510"/>
    <lineage>
        <taxon>Eukaryota</taxon>
        <taxon>Viridiplantae</taxon>
        <taxon>Streptophyta</taxon>
        <taxon>Embryophyta</taxon>
        <taxon>Tracheophyta</taxon>
        <taxon>Spermatophyta</taxon>
        <taxon>Magnoliopsida</taxon>
        <taxon>eudicotyledons</taxon>
        <taxon>Gunneridae</taxon>
        <taxon>Pentapetalae</taxon>
        <taxon>asterids</taxon>
        <taxon>campanulids</taxon>
        <taxon>Asterales</taxon>
        <taxon>Asteraceae</taxon>
        <taxon>Asteroideae</taxon>
        <taxon>Anthemideae</taxon>
        <taxon>Anthemidinae</taxon>
        <taxon>Tanacetum</taxon>
    </lineage>
</organism>
<accession>A0A6L2LYQ8</accession>
<reference evidence="1" key="1">
    <citation type="journal article" date="2019" name="Sci. Rep.">
        <title>Draft genome of Tanacetum cinerariifolium, the natural source of mosquito coil.</title>
        <authorList>
            <person name="Yamashiro T."/>
            <person name="Shiraishi A."/>
            <person name="Satake H."/>
            <person name="Nakayama K."/>
        </authorList>
    </citation>
    <scope>NUCLEOTIDE SEQUENCE</scope>
</reference>
<sequence>MGHEHLDTIPATKSNEFIKSSVENLVPNPSESEGEYEGDVPACEDFTTFSNTLFDSDYDFYSSDAQSFYDEDISKEIYLNPLFNEEIISMKIDPHHFNVESDLIESLLNRDSLLISSSSKIDSLFDEFVGELTLLKSIPLGINETDYDSEKEICLIKRLLYDNSSPRPLEDFISENSDTAFVSFSLFPITVEDGDSLLEEINLSFTPDDPMPNDSIALPENESFYFDIPSSSRPYAKPSDGNSEILNVKVMGDISEHKVPMPRLMFTQPTLVLNPEKSPKLLPHLGHEAFQPSAECPIMIYGRNTPILDV</sequence>
<proteinExistence type="predicted"/>
<dbReference type="EMBL" id="BKCJ010005466">
    <property type="protein sequence ID" value="GEU66906.1"/>
    <property type="molecule type" value="Genomic_DNA"/>
</dbReference>
<name>A0A6L2LYQ8_TANCI</name>
<gene>
    <name evidence="1" type="ORF">Tci_038884</name>
</gene>
<comment type="caution">
    <text evidence="1">The sequence shown here is derived from an EMBL/GenBank/DDBJ whole genome shotgun (WGS) entry which is preliminary data.</text>
</comment>